<organism evidence="10 11">
    <name type="scientific">Pandoraea vervacti</name>
    <dbReference type="NCBI Taxonomy" id="656178"/>
    <lineage>
        <taxon>Bacteria</taxon>
        <taxon>Pseudomonadati</taxon>
        <taxon>Pseudomonadota</taxon>
        <taxon>Betaproteobacteria</taxon>
        <taxon>Burkholderiales</taxon>
        <taxon>Burkholderiaceae</taxon>
        <taxon>Pandoraea</taxon>
    </lineage>
</organism>
<keyword evidence="6" id="KW-0479">Metal-binding</keyword>
<comment type="cofactor">
    <cofactor evidence="2">
        <name>Mn(2+)</name>
        <dbReference type="ChEBI" id="CHEBI:29035"/>
    </cofactor>
</comment>
<evidence type="ECO:0000313" key="11">
    <source>
        <dbReference type="Proteomes" id="UP000035085"/>
    </source>
</evidence>
<dbReference type="RefSeq" id="WP_044456927.1">
    <property type="nucleotide sequence ID" value="NZ_CP010897.2"/>
</dbReference>
<evidence type="ECO:0000256" key="1">
    <source>
        <dbReference type="ARBA" id="ARBA00001638"/>
    </source>
</evidence>
<dbReference type="Proteomes" id="UP000035085">
    <property type="component" value="Chromosome"/>
</dbReference>
<evidence type="ECO:0000256" key="2">
    <source>
        <dbReference type="ARBA" id="ARBA00001936"/>
    </source>
</evidence>
<evidence type="ECO:0000313" key="10">
    <source>
        <dbReference type="EMBL" id="APD11398.1"/>
    </source>
</evidence>
<name>A0ABN4UBU2_9BURK</name>
<evidence type="ECO:0000256" key="6">
    <source>
        <dbReference type="ARBA" id="ARBA00022723"/>
    </source>
</evidence>
<dbReference type="CDD" id="cd00077">
    <property type="entry name" value="HDc"/>
    <property type="match status" value="1"/>
</dbReference>
<comment type="cofactor">
    <cofactor evidence="3">
        <name>Co(2+)</name>
        <dbReference type="ChEBI" id="CHEBI:48828"/>
    </cofactor>
</comment>
<feature type="region of interest" description="Disordered" evidence="8">
    <location>
        <begin position="182"/>
        <end position="206"/>
    </location>
</feature>
<sequence>MNAATMDGRLNFLRTCERLKDVLRSARTSSGRRESTAEHSWRLALMATVFMDQLGDVDRLRILELCLVHDLGEALHGDVPAPEQTRDTDKDAIERRDLLEVCAPLDSPLREKIVALWDEYSQAKTPEARAVKALDKLETLLQHTQGDNPPDFDYTFNLDYGRKYTDAMPPLRAIRARIDEATRERRERQAHAEPARAVNSGQNQSQ</sequence>
<dbReference type="PANTHER" id="PTHR11845:SF13">
    <property type="entry name" value="5'-DEOXYNUCLEOTIDASE HDDC2"/>
    <property type="match status" value="1"/>
</dbReference>
<dbReference type="Pfam" id="PF13023">
    <property type="entry name" value="HD_3"/>
    <property type="match status" value="1"/>
</dbReference>
<dbReference type="InterPro" id="IPR003607">
    <property type="entry name" value="HD/PDEase_dom"/>
</dbReference>
<evidence type="ECO:0000256" key="4">
    <source>
        <dbReference type="ARBA" id="ARBA00011738"/>
    </source>
</evidence>
<accession>A0ABN4UBU2</accession>
<evidence type="ECO:0000259" key="9">
    <source>
        <dbReference type="SMART" id="SM00471"/>
    </source>
</evidence>
<comment type="catalytic activity">
    <reaction evidence="1">
        <text>a 2'-deoxyribonucleoside 5'-phosphate + H2O = a 2'-deoxyribonucleoside + phosphate</text>
        <dbReference type="Rhea" id="RHEA:36167"/>
        <dbReference type="ChEBI" id="CHEBI:15377"/>
        <dbReference type="ChEBI" id="CHEBI:18274"/>
        <dbReference type="ChEBI" id="CHEBI:43474"/>
        <dbReference type="ChEBI" id="CHEBI:65317"/>
        <dbReference type="EC" id="3.1.3.89"/>
    </reaction>
</comment>
<feature type="domain" description="HD/PDEase" evidence="9">
    <location>
        <begin position="32"/>
        <end position="149"/>
    </location>
</feature>
<evidence type="ECO:0000256" key="3">
    <source>
        <dbReference type="ARBA" id="ARBA00001941"/>
    </source>
</evidence>
<evidence type="ECO:0000256" key="5">
    <source>
        <dbReference type="ARBA" id="ARBA00012964"/>
    </source>
</evidence>
<protein>
    <recommendedName>
        <fullName evidence="5">5'-deoxynucleotidase</fullName>
        <ecNumber evidence="5">3.1.3.89</ecNumber>
    </recommendedName>
</protein>
<keyword evidence="7" id="KW-0378">Hydrolase</keyword>
<dbReference type="InterPro" id="IPR039356">
    <property type="entry name" value="YfbR/HDDC2"/>
</dbReference>
<dbReference type="Gene3D" id="1.10.3210.10">
    <property type="entry name" value="Hypothetical protein af1432"/>
    <property type="match status" value="1"/>
</dbReference>
<dbReference type="PANTHER" id="PTHR11845">
    <property type="entry name" value="5'-DEOXYNUCLEOTIDASE HDDC2"/>
    <property type="match status" value="1"/>
</dbReference>
<reference evidence="11" key="1">
    <citation type="submission" date="2015-02" db="EMBL/GenBank/DDBJ databases">
        <title>Complete Genome Sequencing of Pandoraea vervacti NS15 sp. nov.</title>
        <authorList>
            <person name="Chan K.-G."/>
        </authorList>
    </citation>
    <scope>NUCLEOTIDE SEQUENCE [LARGE SCALE GENOMIC DNA]</scope>
    <source>
        <strain evidence="11">NS15</strain>
    </source>
</reference>
<comment type="subunit">
    <text evidence="4">Homodimer.</text>
</comment>
<evidence type="ECO:0000256" key="8">
    <source>
        <dbReference type="SAM" id="MobiDB-lite"/>
    </source>
</evidence>
<evidence type="ECO:0000256" key="7">
    <source>
        <dbReference type="ARBA" id="ARBA00022801"/>
    </source>
</evidence>
<proteinExistence type="predicted"/>
<gene>
    <name evidence="10" type="ORF">UC34_20095</name>
</gene>
<dbReference type="SMART" id="SM00471">
    <property type="entry name" value="HDc"/>
    <property type="match status" value="1"/>
</dbReference>
<feature type="compositionally biased region" description="Basic and acidic residues" evidence="8">
    <location>
        <begin position="182"/>
        <end position="194"/>
    </location>
</feature>
<dbReference type="EC" id="3.1.3.89" evidence="5"/>
<keyword evidence="11" id="KW-1185">Reference proteome</keyword>
<dbReference type="InterPro" id="IPR006674">
    <property type="entry name" value="HD_domain"/>
</dbReference>
<dbReference type="EMBL" id="CP010897">
    <property type="protein sequence ID" value="APD11398.1"/>
    <property type="molecule type" value="Genomic_DNA"/>
</dbReference>
<dbReference type="SUPFAM" id="SSF109604">
    <property type="entry name" value="HD-domain/PDEase-like"/>
    <property type="match status" value="1"/>
</dbReference>